<reference evidence="7 8" key="1">
    <citation type="submission" date="2013-03" db="EMBL/GenBank/DDBJ databases">
        <title>The Genome Sequence of Enterococcus dispar ATCC_51266 (Illumina only assembly).</title>
        <authorList>
            <consortium name="The Broad Institute Genomics Platform"/>
            <consortium name="The Broad Institute Genome Sequencing Center for Infectious Disease"/>
            <person name="Earl A."/>
            <person name="Russ C."/>
            <person name="Gilmore M."/>
            <person name="Surin D."/>
            <person name="Walker B."/>
            <person name="Young S."/>
            <person name="Zeng Q."/>
            <person name="Gargeya S."/>
            <person name="Fitzgerald M."/>
            <person name="Haas B."/>
            <person name="Abouelleil A."/>
            <person name="Allen A.W."/>
            <person name="Alvarado L."/>
            <person name="Arachchi H.M."/>
            <person name="Berlin A.M."/>
            <person name="Chapman S.B."/>
            <person name="Gainer-Dewar J."/>
            <person name="Goldberg J."/>
            <person name="Griggs A."/>
            <person name="Gujja S."/>
            <person name="Hansen M."/>
            <person name="Howarth C."/>
            <person name="Imamovic A."/>
            <person name="Ireland A."/>
            <person name="Larimer J."/>
            <person name="McCowan C."/>
            <person name="Murphy C."/>
            <person name="Pearson M."/>
            <person name="Poon T.W."/>
            <person name="Priest M."/>
            <person name="Roberts A."/>
            <person name="Saif S."/>
            <person name="Shea T."/>
            <person name="Sisk P."/>
            <person name="Sykes S."/>
            <person name="Wortman J."/>
            <person name="Nusbaum C."/>
            <person name="Birren B."/>
        </authorList>
    </citation>
    <scope>NUCLEOTIDE SEQUENCE [LARGE SCALE GENOMIC DNA]</scope>
    <source>
        <strain evidence="7 8">ATCC 51266</strain>
    </source>
</reference>
<evidence type="ECO:0000313" key="7">
    <source>
        <dbReference type="EMBL" id="EOT43270.1"/>
    </source>
</evidence>
<dbReference type="OrthoDB" id="9757546at2"/>
<protein>
    <submittedName>
        <fullName evidence="7">Multicopper oxidase</fullName>
    </submittedName>
</protein>
<dbReference type="EMBL" id="AHYR01000003">
    <property type="protein sequence ID" value="EOT43270.1"/>
    <property type="molecule type" value="Genomic_DNA"/>
</dbReference>
<dbReference type="CDD" id="cd04232">
    <property type="entry name" value="CuRO_1_CueO_FtsP"/>
    <property type="match status" value="1"/>
</dbReference>
<dbReference type="InterPro" id="IPR002355">
    <property type="entry name" value="Cu_oxidase_Cu_BS"/>
</dbReference>
<dbReference type="InterPro" id="IPR011706">
    <property type="entry name" value="Cu-oxidase_C"/>
</dbReference>
<dbReference type="HOGENOM" id="CLU_009100_2_4_9"/>
<dbReference type="GO" id="GO:0016491">
    <property type="term" value="F:oxidoreductase activity"/>
    <property type="evidence" value="ECO:0007669"/>
    <property type="project" value="UniProtKB-KW"/>
</dbReference>
<dbReference type="SUPFAM" id="SSF49503">
    <property type="entry name" value="Cupredoxins"/>
    <property type="match status" value="3"/>
</dbReference>
<keyword evidence="2" id="KW-0479">Metal-binding</keyword>
<evidence type="ECO:0000259" key="5">
    <source>
        <dbReference type="Pfam" id="PF07731"/>
    </source>
</evidence>
<keyword evidence="3" id="KW-0560">Oxidoreductase</keyword>
<evidence type="ECO:0000256" key="3">
    <source>
        <dbReference type="ARBA" id="ARBA00023002"/>
    </source>
</evidence>
<dbReference type="Pfam" id="PF07732">
    <property type="entry name" value="Cu-oxidase_3"/>
    <property type="match status" value="1"/>
</dbReference>
<dbReference type="Proteomes" id="UP000014127">
    <property type="component" value="Unassembled WGS sequence"/>
</dbReference>
<sequence length="508" mass="57603">MNKLSRNWILLIAAIALILGGLGIFIVQQKNIRTSFSDSPSKETMQEERPNRNTMGNMMTNEQNIELKNISQSEQPLLIPPLLEPGSEDDENISYNITAKEGEFQIKEGKKTKTLGYNRDFLGPVIRMKQGQKVTLTTTNQLKSKTSFHWHGLKIPSEVDGGPHQVVEPGEKKVISFTVDQDASTLWFHPHPEGETASQVYRGLAGLMYIDDENSDSLNLPNNYGKDDIPLIVQDKSFDSDNQIDYETDFYSDGTQGDTLLVNGTINPYIEVNSRWMRYRIISGSNSRNFTFSLKDNQPFYQIASDGGLLNSSTKLTSLTLSPGERAEILVDTNDYKNGDTLKLLANNTVALTMKINKNKSNTTFEPSKKLNSIKDIDTENLDKLDRQKIDLKGMSHMVSINNKQFDADRIDLYKRVNTQEVWEVNNISGMMGGMIHPFHIHGVQFQIISRNGQLPQANERGWKDTVLVNPEETVELLVEFDHEGVFMYHCHILEHEEYGMMGQMEIK</sequence>
<dbReference type="PANTHER" id="PTHR48267:SF1">
    <property type="entry name" value="BILIRUBIN OXIDASE"/>
    <property type="match status" value="1"/>
</dbReference>
<feature type="region of interest" description="Disordered" evidence="4">
    <location>
        <begin position="36"/>
        <end position="57"/>
    </location>
</feature>
<dbReference type="CDD" id="cd13867">
    <property type="entry name" value="CuRO_2_CueO_FtsP"/>
    <property type="match status" value="1"/>
</dbReference>
<dbReference type="GO" id="GO:0005507">
    <property type="term" value="F:copper ion binding"/>
    <property type="evidence" value="ECO:0007669"/>
    <property type="project" value="InterPro"/>
</dbReference>
<dbReference type="CDD" id="cd13890">
    <property type="entry name" value="CuRO_3_CueO_FtsP"/>
    <property type="match status" value="1"/>
</dbReference>
<dbReference type="Gene3D" id="2.60.40.420">
    <property type="entry name" value="Cupredoxins - blue copper proteins"/>
    <property type="match status" value="3"/>
</dbReference>
<dbReference type="InterPro" id="IPR011707">
    <property type="entry name" value="Cu-oxidase-like_N"/>
</dbReference>
<dbReference type="PATRIC" id="fig|1139219.3.peg.592"/>
<dbReference type="InterPro" id="IPR045087">
    <property type="entry name" value="Cu-oxidase_fam"/>
</dbReference>
<dbReference type="STRING" id="44009.RV01_GL000246"/>
<dbReference type="RefSeq" id="WP_016171822.1">
    <property type="nucleotide sequence ID" value="NZ_ASWK01000001.1"/>
</dbReference>
<dbReference type="PANTHER" id="PTHR48267">
    <property type="entry name" value="CUPREDOXIN SUPERFAMILY PROTEIN"/>
    <property type="match status" value="1"/>
</dbReference>
<organism evidence="7 8">
    <name type="scientific">Enterococcus dispar ATCC 51266</name>
    <dbReference type="NCBI Taxonomy" id="1139219"/>
    <lineage>
        <taxon>Bacteria</taxon>
        <taxon>Bacillati</taxon>
        <taxon>Bacillota</taxon>
        <taxon>Bacilli</taxon>
        <taxon>Lactobacillales</taxon>
        <taxon>Enterococcaceae</taxon>
        <taxon>Enterococcus</taxon>
    </lineage>
</organism>
<comment type="caution">
    <text evidence="7">The sequence shown here is derived from an EMBL/GenBank/DDBJ whole genome shotgun (WGS) entry which is preliminary data.</text>
</comment>
<dbReference type="Pfam" id="PF07731">
    <property type="entry name" value="Cu-oxidase_2"/>
    <property type="match status" value="1"/>
</dbReference>
<feature type="domain" description="Plastocyanin-like" evidence="6">
    <location>
        <begin position="100"/>
        <end position="214"/>
    </location>
</feature>
<comment type="similarity">
    <text evidence="1">Belongs to the multicopper oxidase family.</text>
</comment>
<dbReference type="AlphaFoldDB" id="S0KQK1"/>
<evidence type="ECO:0000259" key="6">
    <source>
        <dbReference type="Pfam" id="PF07732"/>
    </source>
</evidence>
<evidence type="ECO:0000256" key="4">
    <source>
        <dbReference type="SAM" id="MobiDB-lite"/>
    </source>
</evidence>
<feature type="domain" description="Plastocyanin-like" evidence="5">
    <location>
        <begin position="389"/>
        <end position="507"/>
    </location>
</feature>
<dbReference type="PROSITE" id="PS00080">
    <property type="entry name" value="MULTICOPPER_OXIDASE2"/>
    <property type="match status" value="1"/>
</dbReference>
<name>S0KQK1_9ENTE</name>
<evidence type="ECO:0000313" key="8">
    <source>
        <dbReference type="Proteomes" id="UP000014127"/>
    </source>
</evidence>
<dbReference type="eggNOG" id="COG2132">
    <property type="taxonomic scope" value="Bacteria"/>
</dbReference>
<evidence type="ECO:0000256" key="2">
    <source>
        <dbReference type="ARBA" id="ARBA00022723"/>
    </source>
</evidence>
<evidence type="ECO:0000256" key="1">
    <source>
        <dbReference type="ARBA" id="ARBA00010609"/>
    </source>
</evidence>
<keyword evidence="8" id="KW-1185">Reference proteome</keyword>
<feature type="compositionally biased region" description="Basic and acidic residues" evidence="4">
    <location>
        <begin position="40"/>
        <end position="51"/>
    </location>
</feature>
<proteinExistence type="inferred from homology"/>
<accession>S0KQK1</accession>
<dbReference type="InterPro" id="IPR008972">
    <property type="entry name" value="Cupredoxin"/>
</dbReference>
<gene>
    <name evidence="7" type="ORF">OMK_00624</name>
</gene>